<dbReference type="PROSITE" id="PS51257">
    <property type="entry name" value="PROKAR_LIPOPROTEIN"/>
    <property type="match status" value="1"/>
</dbReference>
<feature type="signal peptide" evidence="2">
    <location>
        <begin position="1"/>
        <end position="25"/>
    </location>
</feature>
<proteinExistence type="predicted"/>
<protein>
    <submittedName>
        <fullName evidence="3">Sporulation/spore germination protein</fullName>
    </submittedName>
</protein>
<feature type="compositionally biased region" description="Low complexity" evidence="1">
    <location>
        <begin position="33"/>
        <end position="46"/>
    </location>
</feature>
<dbReference type="PATRIC" id="fig|1710894.3.peg.4361"/>
<dbReference type="STRING" id="1803587.GCA_001593825_00311"/>
<evidence type="ECO:0000313" key="4">
    <source>
        <dbReference type="Proteomes" id="UP000092382"/>
    </source>
</evidence>
<name>A0A1B7VWF1_APHFL</name>
<dbReference type="Proteomes" id="UP000092382">
    <property type="component" value="Unassembled WGS sequence"/>
</dbReference>
<feature type="region of interest" description="Disordered" evidence="1">
    <location>
        <begin position="31"/>
        <end position="76"/>
    </location>
</feature>
<evidence type="ECO:0000313" key="3">
    <source>
        <dbReference type="EMBL" id="OBQ25235.1"/>
    </source>
</evidence>
<feature type="chain" id="PRO_5008600032" evidence="2">
    <location>
        <begin position="26"/>
        <end position="187"/>
    </location>
</feature>
<dbReference type="AlphaFoldDB" id="A0A1B7VWF1"/>
<evidence type="ECO:0000256" key="2">
    <source>
        <dbReference type="SAM" id="SignalP"/>
    </source>
</evidence>
<gene>
    <name evidence="3" type="ORF">AN481_11255</name>
</gene>
<reference evidence="3 4" key="1">
    <citation type="submission" date="2015-09" db="EMBL/GenBank/DDBJ databases">
        <title>Whole genome shotgun sequence assembly of Aphanizomenon flos-aquae UKL13.</title>
        <authorList>
            <person name="Driscoll C."/>
        </authorList>
    </citation>
    <scope>NUCLEOTIDE SEQUENCE [LARGE SCALE GENOMIC DNA]</scope>
    <source>
        <strain evidence="3">MDT13</strain>
    </source>
</reference>
<accession>A0A1B7VWF1</accession>
<dbReference type="EMBL" id="LJOY01000034">
    <property type="protein sequence ID" value="OBQ25235.1"/>
    <property type="molecule type" value="Genomic_DNA"/>
</dbReference>
<feature type="compositionally biased region" description="Polar residues" evidence="1">
    <location>
        <begin position="62"/>
        <end position="76"/>
    </location>
</feature>
<evidence type="ECO:0000256" key="1">
    <source>
        <dbReference type="SAM" id="MobiDB-lite"/>
    </source>
</evidence>
<comment type="caution">
    <text evidence="3">The sequence shown here is derived from an EMBL/GenBank/DDBJ whole genome shotgun (WGS) entry which is preliminary data.</text>
</comment>
<organism evidence="3 4">
    <name type="scientific">Aphanizomenon flos-aquae LD13</name>
    <dbReference type="NCBI Taxonomy" id="1710894"/>
    <lineage>
        <taxon>Bacteria</taxon>
        <taxon>Bacillati</taxon>
        <taxon>Cyanobacteriota</taxon>
        <taxon>Cyanophyceae</taxon>
        <taxon>Nostocales</taxon>
        <taxon>Aphanizomenonaceae</taxon>
        <taxon>Aphanizomenon</taxon>
    </lineage>
</organism>
<sequence>MYNYKRAILSLFLVVFCTLISSCDANNNANYSTPETTPNNNINPIPQKEPEKSPIPRIKPFLNNSHSKPNSKKTSNVTLYTSDAQCQELIAKKVQVSAVKPMNEAIGKIFKEQNTADFSVSGYRVNKKNGIVIVDIRLSPESKRQVSSLSSCEQFALFSSIRKTLISNAQWKIKEVRFTERGEDIML</sequence>
<keyword evidence="2" id="KW-0732">Signal</keyword>